<dbReference type="EMBL" id="JNAS01000001">
    <property type="protein sequence ID" value="KGG09935.1"/>
    <property type="molecule type" value="Genomic_DNA"/>
</dbReference>
<dbReference type="Proteomes" id="UP000030345">
    <property type="component" value="Unassembled WGS sequence"/>
</dbReference>
<name>A0A0A2BAZ7_PROMR</name>
<gene>
    <name evidence="1" type="ORF">EV02_0527</name>
</gene>
<dbReference type="AlphaFoldDB" id="A0A0A2BAZ7"/>
<evidence type="ECO:0008006" key="3">
    <source>
        <dbReference type="Google" id="ProtNLM"/>
    </source>
</evidence>
<reference evidence="2" key="1">
    <citation type="journal article" date="2014" name="Sci. Data">
        <title>Genomes of diverse isolates of the marine cyanobacterium Prochlorococcus.</title>
        <authorList>
            <person name="Biller S."/>
            <person name="Berube P."/>
            <person name="Thompson J."/>
            <person name="Kelly L."/>
            <person name="Roggensack S."/>
            <person name="Awad L."/>
            <person name="Roache-Johnson K."/>
            <person name="Ding H."/>
            <person name="Giovannoni S.J."/>
            <person name="Moore L.R."/>
            <person name="Chisholm S.W."/>
        </authorList>
    </citation>
    <scope>NUCLEOTIDE SEQUENCE [LARGE SCALE GENOMIC DNA]</scope>
    <source>
        <strain evidence="2">SB</strain>
    </source>
</reference>
<sequence>MYELAYSYDVNDGMTVTPGLFIIEDADDDEFGMVVTTSFSF</sequence>
<evidence type="ECO:0000313" key="2">
    <source>
        <dbReference type="Proteomes" id="UP000030345"/>
    </source>
</evidence>
<proteinExistence type="predicted"/>
<protein>
    <recommendedName>
        <fullName evidence="3">Porin</fullName>
    </recommendedName>
</protein>
<comment type="caution">
    <text evidence="1">The sequence shown here is derived from an EMBL/GenBank/DDBJ whole genome shotgun (WGS) entry which is preliminary data.</text>
</comment>
<organism evidence="1 2">
    <name type="scientific">Prochlorococcus marinus str. SB</name>
    <dbReference type="NCBI Taxonomy" id="59926"/>
    <lineage>
        <taxon>Bacteria</taxon>
        <taxon>Bacillati</taxon>
        <taxon>Cyanobacteriota</taxon>
        <taxon>Cyanophyceae</taxon>
        <taxon>Synechococcales</taxon>
        <taxon>Prochlorococcaceae</taxon>
        <taxon>Prochlorococcus</taxon>
    </lineage>
</organism>
<accession>A0A0A2BAZ7</accession>
<evidence type="ECO:0000313" key="1">
    <source>
        <dbReference type="EMBL" id="KGG09935.1"/>
    </source>
</evidence>